<evidence type="ECO:0000313" key="1">
    <source>
        <dbReference type="EMBL" id="MBM0747605.1"/>
    </source>
</evidence>
<dbReference type="InterPro" id="IPR036361">
    <property type="entry name" value="SAP_dom_sf"/>
</dbReference>
<dbReference type="Gene3D" id="1.10.720.30">
    <property type="entry name" value="SAP domain"/>
    <property type="match status" value="1"/>
</dbReference>
<dbReference type="Proteomes" id="UP000809137">
    <property type="component" value="Unassembled WGS sequence"/>
</dbReference>
<evidence type="ECO:0000313" key="2">
    <source>
        <dbReference type="Proteomes" id="UP000809137"/>
    </source>
</evidence>
<dbReference type="InterPro" id="IPR018668">
    <property type="entry name" value="DNA-binding_VF530-like"/>
</dbReference>
<gene>
    <name evidence="1" type="ORF">JJB79_09270</name>
</gene>
<comment type="caution">
    <text evidence="1">The sequence shown here is derived from an EMBL/GenBank/DDBJ whole genome shotgun (WGS) entry which is preliminary data.</text>
</comment>
<protein>
    <submittedName>
        <fullName evidence="1">DUF2132 domain-containing protein</fullName>
    </submittedName>
</protein>
<organism evidence="1 2">
    <name type="scientific">Pantoea eucrina</name>
    <dbReference type="NCBI Taxonomy" id="472693"/>
    <lineage>
        <taxon>Bacteria</taxon>
        <taxon>Pseudomonadati</taxon>
        <taxon>Pseudomonadota</taxon>
        <taxon>Gammaproteobacteria</taxon>
        <taxon>Enterobacterales</taxon>
        <taxon>Erwiniaceae</taxon>
        <taxon>Pantoea</taxon>
    </lineage>
</organism>
<dbReference type="Pfam" id="PF09905">
    <property type="entry name" value="VF530"/>
    <property type="match status" value="1"/>
</dbReference>
<sequence>MHSNDPLHGVTLEMIVTALAEHYGWAELAKKININCFKSDPSIKSSLKFLRRTPWARTEVEALYREMLTEQPEKDLADAGFNPWTQGNKEKH</sequence>
<proteinExistence type="predicted"/>
<accession>A0ABS1Z6M3</accession>
<name>A0ABS1Z6M3_9GAMM</name>
<dbReference type="GeneID" id="84693221"/>
<keyword evidence="2" id="KW-1185">Reference proteome</keyword>
<dbReference type="EMBL" id="JAFCXS010000005">
    <property type="protein sequence ID" value="MBM0747605.1"/>
    <property type="molecule type" value="Genomic_DNA"/>
</dbReference>
<reference evidence="1 2" key="1">
    <citation type="submission" date="2021-01" db="EMBL/GenBank/DDBJ databases">
        <title>Complete genome sequence of Pantoea eucrina OB49, a heavy metal tolerant bacterium with PGPR potential isolated from wheat in Algeria.</title>
        <authorList>
            <person name="Lekired A."/>
            <person name="Ouzari I.H."/>
        </authorList>
    </citation>
    <scope>NUCLEOTIDE SEQUENCE [LARGE SCALE GENOMIC DNA]</scope>
    <source>
        <strain evidence="1 2">OB49</strain>
    </source>
</reference>
<dbReference type="RefSeq" id="WP_040113574.1">
    <property type="nucleotide sequence ID" value="NZ_CP083450.1"/>
</dbReference>